<evidence type="ECO:0000256" key="5">
    <source>
        <dbReference type="SAM" id="Phobius"/>
    </source>
</evidence>
<keyword evidence="3 5" id="KW-1133">Transmembrane helix</keyword>
<evidence type="ECO:0000256" key="4">
    <source>
        <dbReference type="ARBA" id="ARBA00023136"/>
    </source>
</evidence>
<feature type="transmembrane region" description="Helical" evidence="5">
    <location>
        <begin position="168"/>
        <end position="190"/>
    </location>
</feature>
<evidence type="ECO:0008006" key="8">
    <source>
        <dbReference type="Google" id="ProtNLM"/>
    </source>
</evidence>
<feature type="transmembrane region" description="Helical" evidence="5">
    <location>
        <begin position="352"/>
        <end position="371"/>
    </location>
</feature>
<sequence length="524" mass="59129">MGRYLYRIGGIALSALFLFYLLPSFTGIAEGRLDLISKNPEGVSAFIKSFNFACLASLFNVGLSLFLALGLTKVAISSTAGKWLNLLIVPVMLGNVSIAFIGKIIFSDLAFFQQGSTVKFLTLTLLQFYQYGTLYTYLFWLIIQNLPRPPIAYVEGIRLTAAEKIKDIFLPACKDLAILLFVLNFILSFYEDAKFQLIFKASIGTNTELISQWLIRTYTSNALYSPVFANNQVLALCLIALGAAAIAIVAVSVIYTWLYERLLTRRRLFLINVQTFAGKVYPTVLLLLVTLPLVYAIGRTIVNFQFDFQTLISPLLFTTLAAIFGVAFSVVLSICLRLGWKRTLASFNRRSLVFFLLLFAMQLIPPVAIYLTGFQWLRLAGYSSEWNLKLLWLTGHAILTIPLISGFILVTHFRTSNNELSYMEAHRLPFNKIVTDCFLKRYLAEYLLTFLISFSLIWNESIINNLFSDFIPSFVSEMKMNIEGRAADYARGVNYLLVSLMIAAAAVLLWRSILKKIDPHHEIT</sequence>
<feature type="transmembrane region" description="Helical" evidence="5">
    <location>
        <begin position="233"/>
        <end position="259"/>
    </location>
</feature>
<evidence type="ECO:0000256" key="3">
    <source>
        <dbReference type="ARBA" id="ARBA00022989"/>
    </source>
</evidence>
<comment type="subcellular location">
    <subcellularLocation>
        <location evidence="1">Membrane</location>
        <topology evidence="1">Multi-pass membrane protein</topology>
    </subcellularLocation>
</comment>
<feature type="transmembrane region" description="Helical" evidence="5">
    <location>
        <begin position="126"/>
        <end position="147"/>
    </location>
</feature>
<feature type="transmembrane region" description="Helical" evidence="5">
    <location>
        <begin position="50"/>
        <end position="71"/>
    </location>
</feature>
<feature type="transmembrane region" description="Helical" evidence="5">
    <location>
        <begin position="314"/>
        <end position="340"/>
    </location>
</feature>
<dbReference type="KEGG" id="mmab:HQ865_00765"/>
<dbReference type="RefSeq" id="WP_173413052.1">
    <property type="nucleotide sequence ID" value="NZ_CP054139.1"/>
</dbReference>
<dbReference type="Gene3D" id="1.10.3720.10">
    <property type="entry name" value="MetI-like"/>
    <property type="match status" value="1"/>
</dbReference>
<dbReference type="InterPro" id="IPR035906">
    <property type="entry name" value="MetI-like_sf"/>
</dbReference>
<evidence type="ECO:0000256" key="2">
    <source>
        <dbReference type="ARBA" id="ARBA00022692"/>
    </source>
</evidence>
<evidence type="ECO:0000313" key="6">
    <source>
        <dbReference type="EMBL" id="QKJ28350.1"/>
    </source>
</evidence>
<dbReference type="SUPFAM" id="SSF161098">
    <property type="entry name" value="MetI-like"/>
    <property type="match status" value="1"/>
</dbReference>
<keyword evidence="7" id="KW-1185">Reference proteome</keyword>
<proteinExistence type="predicted"/>
<dbReference type="AlphaFoldDB" id="A0A7D4QHG7"/>
<gene>
    <name evidence="6" type="ORF">HQ865_00765</name>
</gene>
<dbReference type="EMBL" id="CP054139">
    <property type="protein sequence ID" value="QKJ28350.1"/>
    <property type="molecule type" value="Genomic_DNA"/>
</dbReference>
<name>A0A7D4QHG7_9SPHI</name>
<evidence type="ECO:0000256" key="1">
    <source>
        <dbReference type="ARBA" id="ARBA00004141"/>
    </source>
</evidence>
<feature type="transmembrane region" description="Helical" evidence="5">
    <location>
        <begin position="492"/>
        <end position="510"/>
    </location>
</feature>
<reference evidence="6 7" key="1">
    <citation type="submission" date="2020-05" db="EMBL/GenBank/DDBJ databases">
        <title>Mucilaginibacter mali sp. nov.</title>
        <authorList>
            <person name="Kim H.S."/>
            <person name="Lee K.C."/>
            <person name="Suh M.K."/>
            <person name="Kim J.-S."/>
            <person name="Han K.-I."/>
            <person name="Eom M.K."/>
            <person name="Shin Y.K."/>
            <person name="Lee J.-S."/>
        </authorList>
    </citation>
    <scope>NUCLEOTIDE SEQUENCE [LARGE SCALE GENOMIC DNA]</scope>
    <source>
        <strain evidence="6 7">G2-14</strain>
    </source>
</reference>
<dbReference type="Proteomes" id="UP000505355">
    <property type="component" value="Chromosome"/>
</dbReference>
<dbReference type="GO" id="GO:0016020">
    <property type="term" value="C:membrane"/>
    <property type="evidence" value="ECO:0007669"/>
    <property type="project" value="UniProtKB-SubCell"/>
</dbReference>
<organism evidence="6 7">
    <name type="scientific">Mucilaginibacter mali</name>
    <dbReference type="NCBI Taxonomy" id="2740462"/>
    <lineage>
        <taxon>Bacteria</taxon>
        <taxon>Pseudomonadati</taxon>
        <taxon>Bacteroidota</taxon>
        <taxon>Sphingobacteriia</taxon>
        <taxon>Sphingobacteriales</taxon>
        <taxon>Sphingobacteriaceae</taxon>
        <taxon>Mucilaginibacter</taxon>
    </lineage>
</organism>
<feature type="transmembrane region" description="Helical" evidence="5">
    <location>
        <begin position="83"/>
        <end position="106"/>
    </location>
</feature>
<keyword evidence="2 5" id="KW-0812">Transmembrane</keyword>
<evidence type="ECO:0000313" key="7">
    <source>
        <dbReference type="Proteomes" id="UP000505355"/>
    </source>
</evidence>
<keyword evidence="4 5" id="KW-0472">Membrane</keyword>
<accession>A0A7D4QHG7</accession>
<protein>
    <recommendedName>
        <fullName evidence="8">ABC transmembrane type-1 domain-containing protein</fullName>
    </recommendedName>
</protein>
<feature type="transmembrane region" description="Helical" evidence="5">
    <location>
        <begin position="280"/>
        <end position="302"/>
    </location>
</feature>
<feature type="transmembrane region" description="Helical" evidence="5">
    <location>
        <begin position="391"/>
        <end position="413"/>
    </location>
</feature>